<gene>
    <name evidence="1" type="ORF">M9Y10_045929</name>
</gene>
<reference evidence="1 2" key="1">
    <citation type="submission" date="2024-04" db="EMBL/GenBank/DDBJ databases">
        <title>Tritrichomonas musculus Genome.</title>
        <authorList>
            <person name="Alves-Ferreira E."/>
            <person name="Grigg M."/>
            <person name="Lorenzi H."/>
            <person name="Galac M."/>
        </authorList>
    </citation>
    <scope>NUCLEOTIDE SEQUENCE [LARGE SCALE GENOMIC DNA]</scope>
    <source>
        <strain evidence="1 2">EAF2021</strain>
    </source>
</reference>
<sequence>MTLLSIDSLLSSKFQQKRSFAREQLGNLKIKDVYYNMLNKTIIKESLKQEHSNKFFTHYDAIEKWLDITNTEYFCKINYQSFLSHMADLAQECEVIYFGIALLDDKFQKSDLKKIRSTFISFFSIYQIQIDFRFQTKFGFKRSYLAPNPNNNNNNNK</sequence>
<evidence type="ECO:0000313" key="1">
    <source>
        <dbReference type="EMBL" id="KAK8883278.1"/>
    </source>
</evidence>
<proteinExistence type="predicted"/>
<comment type="caution">
    <text evidence="1">The sequence shown here is derived from an EMBL/GenBank/DDBJ whole genome shotgun (WGS) entry which is preliminary data.</text>
</comment>
<dbReference type="Proteomes" id="UP001470230">
    <property type="component" value="Unassembled WGS sequence"/>
</dbReference>
<evidence type="ECO:0000313" key="2">
    <source>
        <dbReference type="Proteomes" id="UP001470230"/>
    </source>
</evidence>
<protein>
    <submittedName>
        <fullName evidence="1">Uncharacterized protein</fullName>
    </submittedName>
</protein>
<organism evidence="1 2">
    <name type="scientific">Tritrichomonas musculus</name>
    <dbReference type="NCBI Taxonomy" id="1915356"/>
    <lineage>
        <taxon>Eukaryota</taxon>
        <taxon>Metamonada</taxon>
        <taxon>Parabasalia</taxon>
        <taxon>Tritrichomonadida</taxon>
        <taxon>Tritrichomonadidae</taxon>
        <taxon>Tritrichomonas</taxon>
    </lineage>
</organism>
<dbReference type="EMBL" id="JAPFFF010000009">
    <property type="protein sequence ID" value="KAK8883278.1"/>
    <property type="molecule type" value="Genomic_DNA"/>
</dbReference>
<keyword evidence="2" id="KW-1185">Reference proteome</keyword>
<accession>A0ABR2JXQ6</accession>
<name>A0ABR2JXQ6_9EUKA</name>